<evidence type="ECO:0000259" key="2">
    <source>
        <dbReference type="Pfam" id="PF10128"/>
    </source>
</evidence>
<organism evidence="4 5">
    <name type="scientific">Streptomyces glaucosporus</name>
    <dbReference type="NCBI Taxonomy" id="284044"/>
    <lineage>
        <taxon>Bacteria</taxon>
        <taxon>Bacillati</taxon>
        <taxon>Actinomycetota</taxon>
        <taxon>Actinomycetes</taxon>
        <taxon>Kitasatosporales</taxon>
        <taxon>Streptomycetaceae</taxon>
        <taxon>Streptomyces</taxon>
    </lineage>
</organism>
<dbReference type="InterPro" id="IPR046802">
    <property type="entry name" value="OpcA_G6PD_C"/>
</dbReference>
<dbReference type="InterPro" id="IPR046801">
    <property type="entry name" value="OpcA_G6PD_N"/>
</dbReference>
<keyword evidence="5" id="KW-1185">Reference proteome</keyword>
<protein>
    <submittedName>
        <fullName evidence="4">Glucose-6-phosphate dehydrogenase assembly protein OpcA</fullName>
    </submittedName>
</protein>
<feature type="domain" description="Glucose-6-phosphate dehydrogenase assembly protein OpcA N-terminal" evidence="2">
    <location>
        <begin position="51"/>
        <end position="165"/>
    </location>
</feature>
<dbReference type="PANTHER" id="PTHR38658:SF1">
    <property type="entry name" value="OXPP CYCLE PROTEIN OPCA-RELATED"/>
    <property type="match status" value="1"/>
</dbReference>
<evidence type="ECO:0000313" key="4">
    <source>
        <dbReference type="EMBL" id="GAA2402155.1"/>
    </source>
</evidence>
<feature type="compositionally biased region" description="Gly residues" evidence="1">
    <location>
        <begin position="328"/>
        <end position="339"/>
    </location>
</feature>
<gene>
    <name evidence="4" type="primary">opcA</name>
    <name evidence="4" type="ORF">GCM10010420_31600</name>
</gene>
<evidence type="ECO:0000259" key="3">
    <source>
        <dbReference type="Pfam" id="PF20171"/>
    </source>
</evidence>
<name>A0ABN3IFN5_9ACTN</name>
<sequence length="366" mass="38570">MNIDLTDTTSGQINAALVQARRAMGSPAIGMVLTLVIVTDEGSHYDALKAANEASKEHPSRILVVIRRPGRSPRDRAMARLDAEVRLGGDTGTGETVLLRLHGELAPHAHSVVLPLLLPDAPVVVWWPADAPEYPSKDPLGALAQRRITDAAETEDPVATLGRRADTYAPGDTDLAWTRITLWRSVLAAALDQKQARITGAEVRGEEYNPSNELLALWLADRLEVPVDRTVSDGPGLTAVRLVTDEGDICLTRGDGALAKLSVPGQPDRNVALHRRSTAELIAEELRRLDPDETYARAVRLGVDRLHAPGPTAAESTAEPAGDAGQEAGTGGKKAGRNGGAAAESPGEAVVDRSGGSGGKGKGKAR</sequence>
<comment type="caution">
    <text evidence="4">The sequence shown here is derived from an EMBL/GenBank/DDBJ whole genome shotgun (WGS) entry which is preliminary data.</text>
</comment>
<dbReference type="PANTHER" id="PTHR38658">
    <property type="entry name" value="OXPP CYCLE PROTEIN OPCA-RELATED"/>
    <property type="match status" value="1"/>
</dbReference>
<dbReference type="NCBIfam" id="TIGR00534">
    <property type="entry name" value="OpcA"/>
    <property type="match status" value="1"/>
</dbReference>
<feature type="region of interest" description="Disordered" evidence="1">
    <location>
        <begin position="307"/>
        <end position="366"/>
    </location>
</feature>
<dbReference type="RefSeq" id="WP_344631652.1">
    <property type="nucleotide sequence ID" value="NZ_BAAATJ010000013.1"/>
</dbReference>
<dbReference type="Proteomes" id="UP001500058">
    <property type="component" value="Unassembled WGS sequence"/>
</dbReference>
<accession>A0ABN3IFN5</accession>
<dbReference type="Pfam" id="PF10128">
    <property type="entry name" value="OpcA_G6PD_assem"/>
    <property type="match status" value="1"/>
</dbReference>
<reference evidence="4 5" key="1">
    <citation type="journal article" date="2019" name="Int. J. Syst. Evol. Microbiol.">
        <title>The Global Catalogue of Microorganisms (GCM) 10K type strain sequencing project: providing services to taxonomists for standard genome sequencing and annotation.</title>
        <authorList>
            <consortium name="The Broad Institute Genomics Platform"/>
            <consortium name="The Broad Institute Genome Sequencing Center for Infectious Disease"/>
            <person name="Wu L."/>
            <person name="Ma J."/>
        </authorList>
    </citation>
    <scope>NUCLEOTIDE SEQUENCE [LARGE SCALE GENOMIC DNA]</scope>
    <source>
        <strain evidence="4 5">JCM 6921</strain>
    </source>
</reference>
<evidence type="ECO:0000313" key="5">
    <source>
        <dbReference type="Proteomes" id="UP001500058"/>
    </source>
</evidence>
<dbReference type="EMBL" id="BAAATJ010000013">
    <property type="protein sequence ID" value="GAA2402155.1"/>
    <property type="molecule type" value="Genomic_DNA"/>
</dbReference>
<dbReference type="Pfam" id="PF20171">
    <property type="entry name" value="OpcA_G6PD_C"/>
    <property type="match status" value="1"/>
</dbReference>
<feature type="domain" description="Glucose-6-phosphate dehydrogenase assembly protein OpcA C-terminal" evidence="3">
    <location>
        <begin position="170"/>
        <end position="299"/>
    </location>
</feature>
<proteinExistence type="predicted"/>
<evidence type="ECO:0000256" key="1">
    <source>
        <dbReference type="SAM" id="MobiDB-lite"/>
    </source>
</evidence>
<dbReference type="InterPro" id="IPR004555">
    <property type="entry name" value="G6PDH_assembly_OpcA"/>
</dbReference>